<protein>
    <submittedName>
        <fullName evidence="2">Type II secretion system protein G</fullName>
    </submittedName>
</protein>
<dbReference type="InterPro" id="IPR027558">
    <property type="entry name" value="Pre_pil_HX9DG_C"/>
</dbReference>
<accession>A0A518HCL9</accession>
<dbReference type="InterPro" id="IPR011453">
    <property type="entry name" value="DUF1559"/>
</dbReference>
<organism evidence="2 3">
    <name type="scientific">Tautonia plasticadhaerens</name>
    <dbReference type="NCBI Taxonomy" id="2527974"/>
    <lineage>
        <taxon>Bacteria</taxon>
        <taxon>Pseudomonadati</taxon>
        <taxon>Planctomycetota</taxon>
        <taxon>Planctomycetia</taxon>
        <taxon>Isosphaerales</taxon>
        <taxon>Isosphaeraceae</taxon>
        <taxon>Tautonia</taxon>
    </lineage>
</organism>
<dbReference type="PANTHER" id="PTHR30093">
    <property type="entry name" value="GENERAL SECRETION PATHWAY PROTEIN G"/>
    <property type="match status" value="1"/>
</dbReference>
<feature type="domain" description="DUF1559" evidence="1">
    <location>
        <begin position="35"/>
        <end position="341"/>
    </location>
</feature>
<keyword evidence="3" id="KW-1185">Reference proteome</keyword>
<evidence type="ECO:0000313" key="2">
    <source>
        <dbReference type="EMBL" id="QDV38608.1"/>
    </source>
</evidence>
<dbReference type="Pfam" id="PF07596">
    <property type="entry name" value="SBP_bac_10"/>
    <property type="match status" value="1"/>
</dbReference>
<evidence type="ECO:0000259" key="1">
    <source>
        <dbReference type="Pfam" id="PF07596"/>
    </source>
</evidence>
<dbReference type="RefSeq" id="WP_145277237.1">
    <property type="nucleotide sequence ID" value="NZ_CP036426.1"/>
</dbReference>
<dbReference type="EMBL" id="CP036426">
    <property type="protein sequence ID" value="QDV38608.1"/>
    <property type="molecule type" value="Genomic_DNA"/>
</dbReference>
<evidence type="ECO:0000313" key="3">
    <source>
        <dbReference type="Proteomes" id="UP000317835"/>
    </source>
</evidence>
<dbReference type="PANTHER" id="PTHR30093:SF2">
    <property type="entry name" value="TYPE II SECRETION SYSTEM PROTEIN H"/>
    <property type="match status" value="1"/>
</dbReference>
<name>A0A518HCL9_9BACT</name>
<dbReference type="Gene3D" id="3.30.700.10">
    <property type="entry name" value="Glycoprotein, Type 4 Pilin"/>
    <property type="match status" value="1"/>
</dbReference>
<dbReference type="InterPro" id="IPR045584">
    <property type="entry name" value="Pilin-like"/>
</dbReference>
<dbReference type="InterPro" id="IPR012902">
    <property type="entry name" value="N_methyl_site"/>
</dbReference>
<dbReference type="PROSITE" id="PS00409">
    <property type="entry name" value="PROKAR_NTER_METHYL"/>
    <property type="match status" value="1"/>
</dbReference>
<dbReference type="NCBIfam" id="TIGR04294">
    <property type="entry name" value="pre_pil_HX9DG"/>
    <property type="match status" value="1"/>
</dbReference>
<dbReference type="KEGG" id="tpla:ElP_65630"/>
<dbReference type="Proteomes" id="UP000317835">
    <property type="component" value="Chromosome"/>
</dbReference>
<dbReference type="AlphaFoldDB" id="A0A518HCL9"/>
<dbReference type="Pfam" id="PF07963">
    <property type="entry name" value="N_methyl"/>
    <property type="match status" value="1"/>
</dbReference>
<gene>
    <name evidence="2" type="primary">xcpT_26</name>
    <name evidence="2" type="ORF">ElP_65630</name>
</gene>
<proteinExistence type="predicted"/>
<dbReference type="NCBIfam" id="TIGR02532">
    <property type="entry name" value="IV_pilin_GFxxxE"/>
    <property type="match status" value="1"/>
</dbReference>
<dbReference type="OrthoDB" id="236724at2"/>
<sequence length="362" mass="39276">MRTLKRRARGFTLIELLVVIAIIGVLIALLLPAVQSAREAARRAQCTNNLKQIGLAMHNYHSAHGTFPLGATATDNPYNLQDGPRTCINWMGWSPHAMLLGYIEGQPLYDAINFNFDPISWPSYPFNSTLTNTRLATFLCPSDGNAGRQFFNNYYASTGTSTNTSNNHDHNNCQRPGGRSTGLFYYATSYGIQSIADGSSNTIAFSEGLVGSGEDLRRAYVTGANKDGLVGHYDANQDVPTTLSNLQACTTRWQTAAPGQGLASNRGYYWAWGADAMTLFNTIVPPNSTQHQWGQCRFGCEPCGTYSADHSNIVNATSGHPGGANFLLGDGSVRFLKSTIAMPTYWALGTRQGGEVISADQF</sequence>
<dbReference type="SUPFAM" id="SSF54523">
    <property type="entry name" value="Pili subunits"/>
    <property type="match status" value="1"/>
</dbReference>
<reference evidence="2 3" key="1">
    <citation type="submission" date="2019-02" db="EMBL/GenBank/DDBJ databases">
        <title>Deep-cultivation of Planctomycetes and their phenomic and genomic characterization uncovers novel biology.</title>
        <authorList>
            <person name="Wiegand S."/>
            <person name="Jogler M."/>
            <person name="Boedeker C."/>
            <person name="Pinto D."/>
            <person name="Vollmers J."/>
            <person name="Rivas-Marin E."/>
            <person name="Kohn T."/>
            <person name="Peeters S.H."/>
            <person name="Heuer A."/>
            <person name="Rast P."/>
            <person name="Oberbeckmann S."/>
            <person name="Bunk B."/>
            <person name="Jeske O."/>
            <person name="Meyerdierks A."/>
            <person name="Storesund J.E."/>
            <person name="Kallscheuer N."/>
            <person name="Luecker S."/>
            <person name="Lage O.M."/>
            <person name="Pohl T."/>
            <person name="Merkel B.J."/>
            <person name="Hornburger P."/>
            <person name="Mueller R.-W."/>
            <person name="Bruemmer F."/>
            <person name="Labrenz M."/>
            <person name="Spormann A.M."/>
            <person name="Op den Camp H."/>
            <person name="Overmann J."/>
            <person name="Amann R."/>
            <person name="Jetten M.S.M."/>
            <person name="Mascher T."/>
            <person name="Medema M.H."/>
            <person name="Devos D.P."/>
            <person name="Kaster A.-K."/>
            <person name="Ovreas L."/>
            <person name="Rohde M."/>
            <person name="Galperin M.Y."/>
            <person name="Jogler C."/>
        </authorList>
    </citation>
    <scope>NUCLEOTIDE SEQUENCE [LARGE SCALE GENOMIC DNA]</scope>
    <source>
        <strain evidence="2 3">ElP</strain>
    </source>
</reference>